<keyword evidence="3 5" id="KW-0238">DNA-binding</keyword>
<dbReference type="EMBL" id="AGXP01000029">
    <property type="protein sequence ID" value="EIY95129.1"/>
    <property type="molecule type" value="Genomic_DNA"/>
</dbReference>
<dbReference type="AlphaFoldDB" id="I9K4G9"/>
<dbReference type="SUPFAM" id="SSF47823">
    <property type="entry name" value="lambda integrase-like, N-terminal domain"/>
    <property type="match status" value="1"/>
</dbReference>
<evidence type="ECO:0000256" key="3">
    <source>
        <dbReference type="ARBA" id="ARBA00023125"/>
    </source>
</evidence>
<evidence type="ECO:0000313" key="8">
    <source>
        <dbReference type="EMBL" id="EIY90855.1"/>
    </source>
</evidence>
<keyword evidence="2" id="KW-0229">DNA integration</keyword>
<dbReference type="SUPFAM" id="SSF56349">
    <property type="entry name" value="DNA breaking-rejoining enzymes"/>
    <property type="match status" value="1"/>
</dbReference>
<dbReference type="EMBL" id="AGXP01000023">
    <property type="protein sequence ID" value="EIY98752.1"/>
    <property type="molecule type" value="Genomic_DNA"/>
</dbReference>
<dbReference type="Gene3D" id="1.10.443.10">
    <property type="entry name" value="Intergrase catalytic core"/>
    <property type="match status" value="1"/>
</dbReference>
<dbReference type="EMBL" id="AGXP01000045">
    <property type="protein sequence ID" value="EIY90855.1"/>
    <property type="molecule type" value="Genomic_DNA"/>
</dbReference>
<dbReference type="InterPro" id="IPR011010">
    <property type="entry name" value="DNA_brk_join_enz"/>
</dbReference>
<gene>
    <name evidence="11" type="ORF">HMPREF1080_02196</name>
    <name evidence="10" type="ORF">HMPREF1080_03004</name>
    <name evidence="9" type="ORF">HMPREF1080_03370</name>
    <name evidence="8" type="ORF">HMPREF1080_03915</name>
</gene>
<evidence type="ECO:0000313" key="11">
    <source>
        <dbReference type="EMBL" id="EIY98752.1"/>
    </source>
</evidence>
<dbReference type="HOGENOM" id="CLU_027562_9_1_10"/>
<dbReference type="InterPro" id="IPR044068">
    <property type="entry name" value="CB"/>
</dbReference>
<dbReference type="GO" id="GO:0003677">
    <property type="term" value="F:DNA binding"/>
    <property type="evidence" value="ECO:0007669"/>
    <property type="project" value="UniProtKB-UniRule"/>
</dbReference>
<dbReference type="InterPro" id="IPR050090">
    <property type="entry name" value="Tyrosine_recombinase_XerCD"/>
</dbReference>
<dbReference type="PANTHER" id="PTHR30349">
    <property type="entry name" value="PHAGE INTEGRASE-RELATED"/>
    <property type="match status" value="1"/>
</dbReference>
<evidence type="ECO:0000256" key="5">
    <source>
        <dbReference type="PROSITE-ProRule" id="PRU01248"/>
    </source>
</evidence>
<organism evidence="9 12">
    <name type="scientific">Bacteroides fragilis CL05T12C13</name>
    <dbReference type="NCBI Taxonomy" id="997881"/>
    <lineage>
        <taxon>Bacteria</taxon>
        <taxon>Pseudomonadati</taxon>
        <taxon>Bacteroidota</taxon>
        <taxon>Bacteroidia</taxon>
        <taxon>Bacteroidales</taxon>
        <taxon>Bacteroidaceae</taxon>
        <taxon>Bacteroides</taxon>
    </lineage>
</organism>
<evidence type="ECO:0000313" key="10">
    <source>
        <dbReference type="EMBL" id="EIY95129.1"/>
    </source>
</evidence>
<dbReference type="RefSeq" id="WP_005800095.1">
    <property type="nucleotide sequence ID" value="NZ_JH724193.1"/>
</dbReference>
<evidence type="ECO:0000313" key="12">
    <source>
        <dbReference type="Proteomes" id="UP000003917"/>
    </source>
</evidence>
<evidence type="ECO:0000256" key="4">
    <source>
        <dbReference type="ARBA" id="ARBA00023172"/>
    </source>
</evidence>
<evidence type="ECO:0000256" key="1">
    <source>
        <dbReference type="ARBA" id="ARBA00008857"/>
    </source>
</evidence>
<feature type="domain" description="Tyr recombinase" evidence="6">
    <location>
        <begin position="121"/>
        <end position="310"/>
    </location>
</feature>
<dbReference type="InterPro" id="IPR002104">
    <property type="entry name" value="Integrase_catalytic"/>
</dbReference>
<dbReference type="PROSITE" id="PS51898">
    <property type="entry name" value="TYR_RECOMBINASE"/>
    <property type="match status" value="1"/>
</dbReference>
<evidence type="ECO:0000256" key="2">
    <source>
        <dbReference type="ARBA" id="ARBA00022908"/>
    </source>
</evidence>
<evidence type="ECO:0000259" key="6">
    <source>
        <dbReference type="PROSITE" id="PS51898"/>
    </source>
</evidence>
<evidence type="ECO:0000259" key="7">
    <source>
        <dbReference type="PROSITE" id="PS51900"/>
    </source>
</evidence>
<dbReference type="GO" id="GO:0015074">
    <property type="term" value="P:DNA integration"/>
    <property type="evidence" value="ECO:0007669"/>
    <property type="project" value="UniProtKB-KW"/>
</dbReference>
<sequence>MGTTDFARYLANFLTKYLPSERGASKNTILAYRDTFIILFHYMEQEKHIIPKKICLSDLNKDNIVDFLRWLETTKGNSVKTRNARLAAIRSFFDYLQYLEPANVFECQRIMSIHVKKTEKKVMKYLTTEGIRLLLKQPDQKTWRGRRDLAMIALMYDIGARVQEIADITIGSIRSLEPYTIKITGKGNKTRIVPMMKEQMKFLIQYMQENQLLQNSFRPTPLFFNARNEKFTRAGISYILQKYLQMARQKNPLLVPEGISCHSLRHSKAMHLLQAGVPLIYIRDLLGHESVVTTEVYARADSLQKRKALESAFEKVSDDLKMPSWQTNQDLLDWLKSL</sequence>
<keyword evidence="4" id="KW-0233">DNA recombination</keyword>
<comment type="similarity">
    <text evidence="1">Belongs to the 'phage' integrase family.</text>
</comment>
<dbReference type="InterPro" id="IPR013762">
    <property type="entry name" value="Integrase-like_cat_sf"/>
</dbReference>
<reference evidence="9 12" key="1">
    <citation type="submission" date="2012-02" db="EMBL/GenBank/DDBJ databases">
        <title>The Genome Sequence of Bacteroides fragilis CL05T12C13.</title>
        <authorList>
            <consortium name="The Broad Institute Genome Sequencing Platform"/>
            <person name="Earl A."/>
            <person name="Ward D."/>
            <person name="Feldgarden M."/>
            <person name="Gevers D."/>
            <person name="Zitomersky N.L."/>
            <person name="Coyne M.J."/>
            <person name="Comstock L.E."/>
            <person name="Young S.K."/>
            <person name="Zeng Q."/>
            <person name="Gargeya S."/>
            <person name="Fitzgerald M."/>
            <person name="Haas B."/>
            <person name="Abouelleil A."/>
            <person name="Alvarado L."/>
            <person name="Arachchi H.M."/>
            <person name="Berlin A."/>
            <person name="Chapman S.B."/>
            <person name="Gearin G."/>
            <person name="Goldberg J."/>
            <person name="Griggs A."/>
            <person name="Gujja S."/>
            <person name="Hansen M."/>
            <person name="Heiman D."/>
            <person name="Howarth C."/>
            <person name="Larimer J."/>
            <person name="Lui A."/>
            <person name="MacDonald P.J.P."/>
            <person name="McCowen C."/>
            <person name="Montmayeur A."/>
            <person name="Murphy C."/>
            <person name="Neiman D."/>
            <person name="Pearson M."/>
            <person name="Priest M."/>
            <person name="Roberts A."/>
            <person name="Saif S."/>
            <person name="Shea T."/>
            <person name="Sisk P."/>
            <person name="Stolte C."/>
            <person name="Sykes S."/>
            <person name="Wortman J."/>
            <person name="Nusbaum C."/>
            <person name="Birren B."/>
        </authorList>
    </citation>
    <scope>NUCLEOTIDE SEQUENCE [LARGE SCALE GENOMIC DNA]</scope>
    <source>
        <strain evidence="9 12">CL05T12C13</strain>
    </source>
</reference>
<dbReference type="PATRIC" id="fig|997881.3.peg.2299"/>
<evidence type="ECO:0000313" key="9">
    <source>
        <dbReference type="EMBL" id="EIY94599.1"/>
    </source>
</evidence>
<dbReference type="Pfam" id="PF00589">
    <property type="entry name" value="Phage_integrase"/>
    <property type="match status" value="1"/>
</dbReference>
<dbReference type="Gene3D" id="1.10.150.130">
    <property type="match status" value="1"/>
</dbReference>
<name>I9K4G9_BACFG</name>
<evidence type="ECO:0008006" key="13">
    <source>
        <dbReference type="Google" id="ProtNLM"/>
    </source>
</evidence>
<dbReference type="Proteomes" id="UP000003917">
    <property type="component" value="Unassembled WGS sequence"/>
</dbReference>
<feature type="domain" description="Core-binding (CB)" evidence="7">
    <location>
        <begin position="4"/>
        <end position="97"/>
    </location>
</feature>
<comment type="caution">
    <text evidence="9">The sequence shown here is derived from an EMBL/GenBank/DDBJ whole genome shotgun (WGS) entry which is preliminary data.</text>
</comment>
<dbReference type="CDD" id="cd01182">
    <property type="entry name" value="INT_RitC_C_like"/>
    <property type="match status" value="1"/>
</dbReference>
<dbReference type="InterPro" id="IPR010998">
    <property type="entry name" value="Integrase_recombinase_N"/>
</dbReference>
<dbReference type="Pfam" id="PF02899">
    <property type="entry name" value="Phage_int_SAM_1"/>
    <property type="match status" value="1"/>
</dbReference>
<dbReference type="PANTHER" id="PTHR30349:SF41">
    <property type="entry name" value="INTEGRASE_RECOMBINASE PROTEIN MJ0367-RELATED"/>
    <property type="match status" value="1"/>
</dbReference>
<dbReference type="PROSITE" id="PS51900">
    <property type="entry name" value="CB"/>
    <property type="match status" value="1"/>
</dbReference>
<dbReference type="EMBL" id="AGXP01000035">
    <property type="protein sequence ID" value="EIY94599.1"/>
    <property type="molecule type" value="Genomic_DNA"/>
</dbReference>
<accession>I9K4G9</accession>
<dbReference type="GO" id="GO:0006310">
    <property type="term" value="P:DNA recombination"/>
    <property type="evidence" value="ECO:0007669"/>
    <property type="project" value="UniProtKB-KW"/>
</dbReference>
<proteinExistence type="inferred from homology"/>
<protein>
    <recommendedName>
        <fullName evidence="13">Integrase</fullName>
    </recommendedName>
</protein>
<dbReference type="InterPro" id="IPR004107">
    <property type="entry name" value="Integrase_SAM-like_N"/>
</dbReference>